<dbReference type="EMBL" id="CP047898">
    <property type="protein sequence ID" value="QHK19745.1"/>
    <property type="molecule type" value="Genomic_DNA"/>
</dbReference>
<proteinExistence type="predicted"/>
<gene>
    <name evidence="1" type="ORF">GU243_08405</name>
</gene>
<dbReference type="KEGG" id="psey:GU243_08405"/>
<name>A0A6P1NGH9_9MICC</name>
<protein>
    <submittedName>
        <fullName evidence="1">Uncharacterized protein</fullName>
    </submittedName>
</protein>
<evidence type="ECO:0000313" key="1">
    <source>
        <dbReference type="EMBL" id="QHK19745.1"/>
    </source>
</evidence>
<accession>A0A6P1NGH9</accession>
<evidence type="ECO:0000313" key="2">
    <source>
        <dbReference type="Proteomes" id="UP000464186"/>
    </source>
</evidence>
<dbReference type="AlphaFoldDB" id="A0A6P1NGH9"/>
<dbReference type="Proteomes" id="UP000464186">
    <property type="component" value="Chromosome"/>
</dbReference>
<organism evidence="1 2">
    <name type="scientific">Pseudarthrobacter psychrotolerans</name>
    <dbReference type="NCBI Taxonomy" id="2697569"/>
    <lineage>
        <taxon>Bacteria</taxon>
        <taxon>Bacillati</taxon>
        <taxon>Actinomycetota</taxon>
        <taxon>Actinomycetes</taxon>
        <taxon>Micrococcales</taxon>
        <taxon>Micrococcaceae</taxon>
        <taxon>Pseudarthrobacter</taxon>
    </lineage>
</organism>
<keyword evidence="2" id="KW-1185">Reference proteome</keyword>
<sequence length="114" mass="12652">MSVEKPAFPDVHVILEHMVQTLATGTERIQQRLADAYAFSRFGAEMTQRDLPPGIHSLQLDLRAALSTVHDAERGSATASGALLTDDQCVIFALRILAAEREMRKLSDENPKRH</sequence>
<reference evidence="1 2" key="1">
    <citation type="submission" date="2020-01" db="EMBL/GenBank/DDBJ databases">
        <title>Pseudarthrobacter psychrotolerans sp. nov., isolated from antarctic soil.</title>
        <authorList>
            <person name="Shin Y."/>
            <person name="Park W."/>
        </authorList>
    </citation>
    <scope>NUCLEOTIDE SEQUENCE [LARGE SCALE GENOMIC DNA]</scope>
    <source>
        <strain evidence="1 2">YJ56</strain>
    </source>
</reference>